<dbReference type="EMBL" id="JARVCO010000007">
    <property type="protein sequence ID" value="MDZ8118136.1"/>
    <property type="molecule type" value="Genomic_DNA"/>
</dbReference>
<dbReference type="RefSeq" id="WP_322607935.1">
    <property type="nucleotide sequence ID" value="NZ_JARVCO010000007.1"/>
</dbReference>
<keyword evidence="2" id="KW-1185">Reference proteome</keyword>
<gene>
    <name evidence="1" type="ORF">P9H32_05790</name>
</gene>
<dbReference type="Proteomes" id="UP001290861">
    <property type="component" value="Unassembled WGS sequence"/>
</dbReference>
<evidence type="ECO:0008006" key="3">
    <source>
        <dbReference type="Google" id="ProtNLM"/>
    </source>
</evidence>
<comment type="caution">
    <text evidence="1">The sequence shown here is derived from an EMBL/GenBank/DDBJ whole genome shotgun (WGS) entry which is preliminary data.</text>
</comment>
<proteinExistence type="predicted"/>
<sequence length="363" mass="42262">MEGRLVYGAAGMIGLLSAVSILAEPAAVEWDLEGEAAVSAGYKNNMLQSSVTDESSAFIRTAVDASMMRFSETGSYLLFYLFGEDTRYSDAPSVNYEQMISALFNGAVPAGTDDRLGAEVMYLYLHQIYDASETQVDRRRLLVLGHSLSVRPYWDHEFSDTWSHRFEFSVSRQIYEVALDDYRETGGRFLLTRKYGHRSELSAGFRYMQRDYDTREQFDGDGLALPGTDLLYFQHELQGEWRHYFDADRHWRSLAKWSGMMNRDNGSGYFDYDRLLLREQLRWDNELWRVKSNVRFGWYFYKVQQVSGARRERSYVSADLRIERRFGEHISLFAEAEHAWNFSNDPLDEYNTWTAHTGFMVSM</sequence>
<accession>A0ABU5MW05</accession>
<reference evidence="1 2" key="1">
    <citation type="journal article" date="2024" name="Appl. Environ. Microbiol.">
        <title>Pontiella agarivorans sp. nov., a novel marine anaerobic bacterium capable of degrading macroalgal polysaccharides and fixing nitrogen.</title>
        <authorList>
            <person name="Liu N."/>
            <person name="Kivenson V."/>
            <person name="Peng X."/>
            <person name="Cui Z."/>
            <person name="Lankiewicz T.S."/>
            <person name="Gosselin K.M."/>
            <person name="English C.J."/>
            <person name="Blair E.M."/>
            <person name="O'Malley M.A."/>
            <person name="Valentine D.L."/>
        </authorList>
    </citation>
    <scope>NUCLEOTIDE SEQUENCE [LARGE SCALE GENOMIC DNA]</scope>
    <source>
        <strain evidence="1 2">NLcol2</strain>
    </source>
</reference>
<evidence type="ECO:0000313" key="1">
    <source>
        <dbReference type="EMBL" id="MDZ8118136.1"/>
    </source>
</evidence>
<organism evidence="1 2">
    <name type="scientific">Pontiella agarivorans</name>
    <dbReference type="NCBI Taxonomy" id="3038953"/>
    <lineage>
        <taxon>Bacteria</taxon>
        <taxon>Pseudomonadati</taxon>
        <taxon>Kiritimatiellota</taxon>
        <taxon>Kiritimatiellia</taxon>
        <taxon>Kiritimatiellales</taxon>
        <taxon>Pontiellaceae</taxon>
        <taxon>Pontiella</taxon>
    </lineage>
</organism>
<dbReference type="SUPFAM" id="SSF56935">
    <property type="entry name" value="Porins"/>
    <property type="match status" value="1"/>
</dbReference>
<protein>
    <recommendedName>
        <fullName evidence="3">DUF560 domain-containing protein</fullName>
    </recommendedName>
</protein>
<name>A0ABU5MW05_9BACT</name>
<evidence type="ECO:0000313" key="2">
    <source>
        <dbReference type="Proteomes" id="UP001290861"/>
    </source>
</evidence>